<reference evidence="2" key="1">
    <citation type="submission" date="2021-06" db="EMBL/GenBank/DDBJ databases">
        <authorList>
            <person name="Hodson N. C."/>
            <person name="Mongue J. A."/>
            <person name="Jaron S. K."/>
        </authorList>
    </citation>
    <scope>NUCLEOTIDE SEQUENCE</scope>
</reference>
<dbReference type="EMBL" id="CAJVCH010259584">
    <property type="protein sequence ID" value="CAG7733944.1"/>
    <property type="molecule type" value="Genomic_DNA"/>
</dbReference>
<comment type="caution">
    <text evidence="2">The sequence shown here is derived from an EMBL/GenBank/DDBJ whole genome shotgun (WGS) entry which is preliminary data.</text>
</comment>
<evidence type="ECO:0000256" key="1">
    <source>
        <dbReference type="SAM" id="MobiDB-lite"/>
    </source>
</evidence>
<protein>
    <submittedName>
        <fullName evidence="2">Uncharacterized protein</fullName>
    </submittedName>
</protein>
<keyword evidence="3" id="KW-1185">Reference proteome</keyword>
<gene>
    <name evidence="2" type="ORF">AFUS01_LOCUS22358</name>
</gene>
<accession>A0A8J2KF08</accession>
<proteinExistence type="predicted"/>
<feature type="compositionally biased region" description="Polar residues" evidence="1">
    <location>
        <begin position="50"/>
        <end position="68"/>
    </location>
</feature>
<dbReference type="AlphaFoldDB" id="A0A8J2KF08"/>
<feature type="non-terminal residue" evidence="2">
    <location>
        <position position="1"/>
    </location>
</feature>
<sequence length="118" mass="12775">CSFALFKKLSVTLKLAARHIHNSLFTYSSCPRFDAEHITLGRSPMDLSALSSSETGSVPISLNRSSVLSHRGDKAQTGGGLRVKARSKPVGNTLCYSGGQVVRLSFSLPYKYLKNSPD</sequence>
<evidence type="ECO:0000313" key="3">
    <source>
        <dbReference type="Proteomes" id="UP000708208"/>
    </source>
</evidence>
<evidence type="ECO:0000313" key="2">
    <source>
        <dbReference type="EMBL" id="CAG7733944.1"/>
    </source>
</evidence>
<organism evidence="2 3">
    <name type="scientific">Allacma fusca</name>
    <dbReference type="NCBI Taxonomy" id="39272"/>
    <lineage>
        <taxon>Eukaryota</taxon>
        <taxon>Metazoa</taxon>
        <taxon>Ecdysozoa</taxon>
        <taxon>Arthropoda</taxon>
        <taxon>Hexapoda</taxon>
        <taxon>Collembola</taxon>
        <taxon>Symphypleona</taxon>
        <taxon>Sminthuridae</taxon>
        <taxon>Allacma</taxon>
    </lineage>
</organism>
<name>A0A8J2KF08_9HEXA</name>
<dbReference type="Proteomes" id="UP000708208">
    <property type="component" value="Unassembled WGS sequence"/>
</dbReference>
<feature type="region of interest" description="Disordered" evidence="1">
    <location>
        <begin position="50"/>
        <end position="83"/>
    </location>
</feature>